<sequence>MGKTINFGSAWGDYFIAIAQIVNWDHHSREKLTFIDTFKKITTFLSYHIL</sequence>
<proteinExistence type="predicted"/>
<accession>A0A5B9D7H5</accession>
<evidence type="ECO:0000313" key="1">
    <source>
        <dbReference type="EMBL" id="QEE14953.1"/>
    </source>
</evidence>
<dbReference type="EMBL" id="CP042905">
    <property type="protein sequence ID" value="QEE14953.1"/>
    <property type="molecule type" value="Genomic_DNA"/>
</dbReference>
<name>A0A5B9D7H5_9ARCH</name>
<dbReference type="AlphaFoldDB" id="A0A5B9D7H5"/>
<gene>
    <name evidence="1" type="ORF">DSAG12_00776</name>
</gene>
<protein>
    <submittedName>
        <fullName evidence="1">Uncharacterized protein</fullName>
    </submittedName>
</protein>
<reference evidence="1" key="1">
    <citation type="journal article" date="2020" name="Nature">
        <title>Isolation of an archaeon at the prokaryote-eukaryote interface.</title>
        <authorList>
            <person name="Imachi H."/>
            <person name="Nobu M.K."/>
            <person name="Nakahara N."/>
            <person name="Morono Y."/>
            <person name="Ogawara M."/>
            <person name="Takaki Y."/>
            <person name="Takano Y."/>
            <person name="Uematsu K."/>
            <person name="Ikuta T."/>
            <person name="Ito M."/>
            <person name="Matsui Y."/>
            <person name="Miyazaki M."/>
            <person name="Murata K."/>
            <person name="Saito Y."/>
            <person name="Sakai S."/>
            <person name="Song C."/>
            <person name="Tasumi E."/>
            <person name="Yamanaka Y."/>
            <person name="Yamaguchi T."/>
            <person name="Kamagata Y."/>
            <person name="Tamaki H."/>
            <person name="Takai K."/>
        </authorList>
    </citation>
    <scope>NUCLEOTIDE SEQUENCE [LARGE SCALE GENOMIC DNA]</scope>
    <source>
        <strain evidence="1">MK-D1</strain>
    </source>
</reference>
<organism evidence="1">
    <name type="scientific">Promethearchaeum syntrophicum</name>
    <dbReference type="NCBI Taxonomy" id="2594042"/>
    <lineage>
        <taxon>Archaea</taxon>
        <taxon>Promethearchaeati</taxon>
        <taxon>Promethearchaeota</taxon>
        <taxon>Promethearchaeia</taxon>
        <taxon>Promethearchaeales</taxon>
        <taxon>Promethearchaeaceae</taxon>
        <taxon>Promethearchaeum</taxon>
    </lineage>
</organism>